<protein>
    <submittedName>
        <fullName evidence="1">Uncharacterized protein</fullName>
    </submittedName>
</protein>
<keyword evidence="2" id="KW-1185">Reference proteome</keyword>
<evidence type="ECO:0000313" key="2">
    <source>
        <dbReference type="Proteomes" id="UP000199150"/>
    </source>
</evidence>
<dbReference type="EMBL" id="FMTS01000001">
    <property type="protein sequence ID" value="SCW35815.1"/>
    <property type="molecule type" value="Genomic_DNA"/>
</dbReference>
<evidence type="ECO:0000313" key="1">
    <source>
        <dbReference type="EMBL" id="SCW35815.1"/>
    </source>
</evidence>
<dbReference type="Proteomes" id="UP000199150">
    <property type="component" value="Unassembled WGS sequence"/>
</dbReference>
<proteinExistence type="predicted"/>
<name>A0A1G4PUE6_9CAUL</name>
<gene>
    <name evidence="1" type="ORF">SAMN02927928_0668</name>
</gene>
<accession>A0A1G4PUE6</accession>
<dbReference type="OrthoDB" id="8910972at2"/>
<dbReference type="AlphaFoldDB" id="A0A1G4PUE6"/>
<dbReference type="STRING" id="260084.SAMN02927928_0668"/>
<sequence length="403" mass="43754">MNSIFWSWQSDLDPRVTRNLIREALAGAIAELDAELEERHELTSDTMGVAGSPDIVATILAKIDAAKVFVGDVTPIAFSAGGKALANPNVLIELGYAKRAIGLERVVLVWNTAFPGATIENLPFDMRGRRAPMAFHLPTGATTADLRTAREGLRNQLREALRLSIAVASPSSPPPLPEWQQSTSTPALWFDPGERLTINELGMAGSKPMAPGPYRYVRILPRRWAAPVNFGNDGTNPRILGPTSGYSYGTTKGGFLTYTGSLRAGESQLGNMVMQFRKTGELWGVDPFAFNGESGNRFFADAAISHFSRFINDNLPYLAEHGGQGPYRIKLGVSDLSGMLWSSETRWGGSPIALENQVEVEFEVASTDRDQVFDALLTAWAEVAAAFGLSAPPRQIMVSQIQV</sequence>
<dbReference type="RefSeq" id="WP_090643634.1">
    <property type="nucleotide sequence ID" value="NZ_CBCRYE010000001.1"/>
</dbReference>
<organism evidence="1 2">
    <name type="scientific">Asticcacaulis taihuensis</name>
    <dbReference type="NCBI Taxonomy" id="260084"/>
    <lineage>
        <taxon>Bacteria</taxon>
        <taxon>Pseudomonadati</taxon>
        <taxon>Pseudomonadota</taxon>
        <taxon>Alphaproteobacteria</taxon>
        <taxon>Caulobacterales</taxon>
        <taxon>Caulobacteraceae</taxon>
        <taxon>Asticcacaulis</taxon>
    </lineage>
</organism>
<reference evidence="2" key="1">
    <citation type="submission" date="2016-10" db="EMBL/GenBank/DDBJ databases">
        <authorList>
            <person name="Varghese N."/>
            <person name="Submissions S."/>
        </authorList>
    </citation>
    <scope>NUCLEOTIDE SEQUENCE [LARGE SCALE GENOMIC DNA]</scope>
    <source>
        <strain evidence="2">CGMCC 1.3431</strain>
    </source>
</reference>